<dbReference type="RefSeq" id="WP_284283599.1">
    <property type="nucleotide sequence ID" value="NZ_BSUJ01000001.1"/>
</dbReference>
<accession>A0ABQ6HM36</accession>
<keyword evidence="2" id="KW-1185">Reference proteome</keyword>
<dbReference type="Proteomes" id="UP001157109">
    <property type="component" value="Unassembled WGS sequence"/>
</dbReference>
<name>A0ABQ6HM36_9MICO</name>
<proteinExistence type="predicted"/>
<organism evidence="1 2">
    <name type="scientific">Arsenicicoccus piscis</name>
    <dbReference type="NCBI Taxonomy" id="673954"/>
    <lineage>
        <taxon>Bacteria</taxon>
        <taxon>Bacillati</taxon>
        <taxon>Actinomycetota</taxon>
        <taxon>Actinomycetes</taxon>
        <taxon>Micrococcales</taxon>
        <taxon>Intrasporangiaceae</taxon>
        <taxon>Arsenicicoccus</taxon>
    </lineage>
</organism>
<comment type="caution">
    <text evidence="1">The sequence shown here is derived from an EMBL/GenBank/DDBJ whole genome shotgun (WGS) entry which is preliminary data.</text>
</comment>
<gene>
    <name evidence="1" type="ORF">GCM10025862_05650</name>
</gene>
<evidence type="ECO:0000313" key="1">
    <source>
        <dbReference type="EMBL" id="GMA18544.1"/>
    </source>
</evidence>
<sequence>MPGERLRVVDHLVDDVAQVDRLGGELGGSGVEPADLEQVGQQRLEPVELVVEQLGRAGRVPGKSARES</sequence>
<dbReference type="EMBL" id="BSUJ01000001">
    <property type="protein sequence ID" value="GMA18544.1"/>
    <property type="molecule type" value="Genomic_DNA"/>
</dbReference>
<protein>
    <submittedName>
        <fullName evidence="1">Uncharacterized protein</fullName>
    </submittedName>
</protein>
<evidence type="ECO:0000313" key="2">
    <source>
        <dbReference type="Proteomes" id="UP001157109"/>
    </source>
</evidence>
<reference evidence="2" key="1">
    <citation type="journal article" date="2019" name="Int. J. Syst. Evol. Microbiol.">
        <title>The Global Catalogue of Microorganisms (GCM) 10K type strain sequencing project: providing services to taxonomists for standard genome sequencing and annotation.</title>
        <authorList>
            <consortium name="The Broad Institute Genomics Platform"/>
            <consortium name="The Broad Institute Genome Sequencing Center for Infectious Disease"/>
            <person name="Wu L."/>
            <person name="Ma J."/>
        </authorList>
    </citation>
    <scope>NUCLEOTIDE SEQUENCE [LARGE SCALE GENOMIC DNA]</scope>
    <source>
        <strain evidence="2">NBRC 105830</strain>
    </source>
</reference>